<reference evidence="2 3" key="1">
    <citation type="submission" date="2017-06" db="EMBL/GenBank/DDBJ databases">
        <authorList>
            <person name="Kim H.J."/>
            <person name="Triplett B.A."/>
        </authorList>
    </citation>
    <scope>NUCLEOTIDE SEQUENCE [LARGE SCALE GENOMIC DNA]</scope>
    <source>
        <strain evidence="2 3">CGMCC 4.5593</strain>
    </source>
</reference>
<protein>
    <submittedName>
        <fullName evidence="2">Uncharacterized protein</fullName>
    </submittedName>
</protein>
<dbReference type="Proteomes" id="UP000198362">
    <property type="component" value="Unassembled WGS sequence"/>
</dbReference>
<evidence type="ECO:0000313" key="2">
    <source>
        <dbReference type="EMBL" id="SNT66260.1"/>
    </source>
</evidence>
<sequence>MTSDRLERGQPGRPTYEEEPTMTATQTTLAAKPRQRKGTKYSADVRQAVVATARLRATRNPHAAISETARELGVPLRRAKRWVTDAGGLDPDAYSAVRPPRPGNYLDPALTRCGLCHQPLAASADGAGRCVYICANRCRMIPGGALHQAVTDAILRHTPRLVTGYATLHGLHPIDAALDYAATTVFHRITVGARVSDLHLAWRIRIPAR</sequence>
<dbReference type="AlphaFoldDB" id="A0A239PH31"/>
<evidence type="ECO:0000256" key="1">
    <source>
        <dbReference type="SAM" id="MobiDB-lite"/>
    </source>
</evidence>
<accession>A0A239PH31</accession>
<dbReference type="OrthoDB" id="3356877at2"/>
<dbReference type="EMBL" id="FZPH01000036">
    <property type="protein sequence ID" value="SNT66260.1"/>
    <property type="molecule type" value="Genomic_DNA"/>
</dbReference>
<proteinExistence type="predicted"/>
<gene>
    <name evidence="2" type="ORF">SAMN05421812_1367</name>
</gene>
<feature type="compositionally biased region" description="Basic and acidic residues" evidence="1">
    <location>
        <begin position="1"/>
        <end position="10"/>
    </location>
</feature>
<dbReference type="RefSeq" id="WP_144023006.1">
    <property type="nucleotide sequence ID" value="NZ_FZPH01000036.1"/>
</dbReference>
<organism evidence="2 3">
    <name type="scientific">Asanoa hainanensis</name>
    <dbReference type="NCBI Taxonomy" id="560556"/>
    <lineage>
        <taxon>Bacteria</taxon>
        <taxon>Bacillati</taxon>
        <taxon>Actinomycetota</taxon>
        <taxon>Actinomycetes</taxon>
        <taxon>Micromonosporales</taxon>
        <taxon>Micromonosporaceae</taxon>
        <taxon>Asanoa</taxon>
    </lineage>
</organism>
<evidence type="ECO:0000313" key="3">
    <source>
        <dbReference type="Proteomes" id="UP000198362"/>
    </source>
</evidence>
<keyword evidence="3" id="KW-1185">Reference proteome</keyword>
<feature type="region of interest" description="Disordered" evidence="1">
    <location>
        <begin position="1"/>
        <end position="42"/>
    </location>
</feature>
<name>A0A239PH31_9ACTN</name>